<gene>
    <name evidence="3" type="ORF">Tci_686389</name>
</gene>
<dbReference type="AlphaFoldDB" id="A0A699KW11"/>
<dbReference type="InterPro" id="IPR036875">
    <property type="entry name" value="Znf_CCHC_sf"/>
</dbReference>
<dbReference type="GO" id="GO:0008270">
    <property type="term" value="F:zinc ion binding"/>
    <property type="evidence" value="ECO:0007669"/>
    <property type="project" value="UniProtKB-KW"/>
</dbReference>
<keyword evidence="1" id="KW-0862">Zinc</keyword>
<accession>A0A699KW11</accession>
<organism evidence="3">
    <name type="scientific">Tanacetum cinerariifolium</name>
    <name type="common">Dalmatian daisy</name>
    <name type="synonym">Chrysanthemum cinerariifolium</name>
    <dbReference type="NCBI Taxonomy" id="118510"/>
    <lineage>
        <taxon>Eukaryota</taxon>
        <taxon>Viridiplantae</taxon>
        <taxon>Streptophyta</taxon>
        <taxon>Embryophyta</taxon>
        <taxon>Tracheophyta</taxon>
        <taxon>Spermatophyta</taxon>
        <taxon>Magnoliopsida</taxon>
        <taxon>eudicotyledons</taxon>
        <taxon>Gunneridae</taxon>
        <taxon>Pentapetalae</taxon>
        <taxon>asterids</taxon>
        <taxon>campanulids</taxon>
        <taxon>Asterales</taxon>
        <taxon>Asteraceae</taxon>
        <taxon>Asteroideae</taxon>
        <taxon>Anthemideae</taxon>
        <taxon>Anthemidinae</taxon>
        <taxon>Tanacetum</taxon>
    </lineage>
</organism>
<evidence type="ECO:0000259" key="2">
    <source>
        <dbReference type="PROSITE" id="PS50158"/>
    </source>
</evidence>
<dbReference type="InterPro" id="IPR001878">
    <property type="entry name" value="Znf_CCHC"/>
</dbReference>
<feature type="domain" description="CCHC-type" evidence="2">
    <location>
        <begin position="35"/>
        <end position="51"/>
    </location>
</feature>
<evidence type="ECO:0000313" key="3">
    <source>
        <dbReference type="EMBL" id="GFB14418.1"/>
    </source>
</evidence>
<comment type="caution">
    <text evidence="3">The sequence shown here is derived from an EMBL/GenBank/DDBJ whole genome shotgun (WGS) entry which is preliminary data.</text>
</comment>
<reference evidence="3" key="1">
    <citation type="journal article" date="2019" name="Sci. Rep.">
        <title>Draft genome of Tanacetum cinerariifolium, the natural source of mosquito coil.</title>
        <authorList>
            <person name="Yamashiro T."/>
            <person name="Shiraishi A."/>
            <person name="Satake H."/>
            <person name="Nakayama K."/>
        </authorList>
    </citation>
    <scope>NUCLEOTIDE SEQUENCE</scope>
</reference>
<keyword evidence="1" id="KW-0863">Zinc-finger</keyword>
<protein>
    <recommendedName>
        <fullName evidence="2">CCHC-type domain-containing protein</fullName>
    </recommendedName>
</protein>
<dbReference type="EMBL" id="BKCJ010561702">
    <property type="protein sequence ID" value="GFB14418.1"/>
    <property type="molecule type" value="Genomic_DNA"/>
</dbReference>
<dbReference type="SUPFAM" id="SSF57756">
    <property type="entry name" value="Retrovirus zinc finger-like domains"/>
    <property type="match status" value="1"/>
</dbReference>
<sequence>MAMLTMRARRFLQKTGRNLGANGPTSLGFDVFKVKCYNCYRKGYLARECRSPKDSRRNGVAEPQKRKEEPANYALMAFSSSSSSSDNEVPSCSKACSKAYAQLHSQYDKPTADFCKFQFDVISYQTGLESVEARLLVYKQNESIFKEDINLLKLELQLRDNALVTLRQKLEKTKQERDDLKQKFQPSDGYHAVPPPYTGTFIPPKPDLVFNTAPTVVETDHSAFNV</sequence>
<evidence type="ECO:0000256" key="1">
    <source>
        <dbReference type="PROSITE-ProRule" id="PRU00047"/>
    </source>
</evidence>
<dbReference type="GO" id="GO:0003676">
    <property type="term" value="F:nucleic acid binding"/>
    <property type="evidence" value="ECO:0007669"/>
    <property type="project" value="InterPro"/>
</dbReference>
<proteinExistence type="predicted"/>
<dbReference type="PROSITE" id="PS50158">
    <property type="entry name" value="ZF_CCHC"/>
    <property type="match status" value="1"/>
</dbReference>
<keyword evidence="1" id="KW-0479">Metal-binding</keyword>
<name>A0A699KW11_TANCI</name>